<keyword evidence="3" id="KW-1185">Reference proteome</keyword>
<gene>
    <name evidence="2" type="ORF">ACJRO7_025829</name>
</gene>
<dbReference type="Proteomes" id="UP001634007">
    <property type="component" value="Unassembled WGS sequence"/>
</dbReference>
<dbReference type="AlphaFoldDB" id="A0ABD3KFK9"/>
<protein>
    <submittedName>
        <fullName evidence="2">Uncharacterized protein</fullName>
    </submittedName>
</protein>
<feature type="compositionally biased region" description="Basic residues" evidence="1">
    <location>
        <begin position="27"/>
        <end position="37"/>
    </location>
</feature>
<reference evidence="2 3" key="1">
    <citation type="submission" date="2024-11" db="EMBL/GenBank/DDBJ databases">
        <title>Chromosome-level genome assembly of Eucalyptus globulus Labill. provides insights into its genome evolution.</title>
        <authorList>
            <person name="Li X."/>
        </authorList>
    </citation>
    <scope>NUCLEOTIDE SEQUENCE [LARGE SCALE GENOMIC DNA]</scope>
    <source>
        <strain evidence="2">CL2024</strain>
        <tissue evidence="2">Fresh tender leaves</tissue>
    </source>
</reference>
<accession>A0ABD3KFK9</accession>
<sequence>MTVVSSFGHTTIDSKAANRRPITFLKTARRKNLKRGKPSLASSRNEAGGADDAVVLSLDFVRNGNETEKEFDIAGGHHHGASAVTAERTSSFALPYRLLRFEHWSRPHPFGA</sequence>
<evidence type="ECO:0000256" key="1">
    <source>
        <dbReference type="SAM" id="MobiDB-lite"/>
    </source>
</evidence>
<dbReference type="EMBL" id="JBJKBG010000006">
    <property type="protein sequence ID" value="KAL3736958.1"/>
    <property type="molecule type" value="Genomic_DNA"/>
</dbReference>
<proteinExistence type="predicted"/>
<evidence type="ECO:0000313" key="3">
    <source>
        <dbReference type="Proteomes" id="UP001634007"/>
    </source>
</evidence>
<evidence type="ECO:0000313" key="2">
    <source>
        <dbReference type="EMBL" id="KAL3736958.1"/>
    </source>
</evidence>
<comment type="caution">
    <text evidence="2">The sequence shown here is derived from an EMBL/GenBank/DDBJ whole genome shotgun (WGS) entry which is preliminary data.</text>
</comment>
<organism evidence="2 3">
    <name type="scientific">Eucalyptus globulus</name>
    <name type="common">Tasmanian blue gum</name>
    <dbReference type="NCBI Taxonomy" id="34317"/>
    <lineage>
        <taxon>Eukaryota</taxon>
        <taxon>Viridiplantae</taxon>
        <taxon>Streptophyta</taxon>
        <taxon>Embryophyta</taxon>
        <taxon>Tracheophyta</taxon>
        <taxon>Spermatophyta</taxon>
        <taxon>Magnoliopsida</taxon>
        <taxon>eudicotyledons</taxon>
        <taxon>Gunneridae</taxon>
        <taxon>Pentapetalae</taxon>
        <taxon>rosids</taxon>
        <taxon>malvids</taxon>
        <taxon>Myrtales</taxon>
        <taxon>Myrtaceae</taxon>
        <taxon>Myrtoideae</taxon>
        <taxon>Eucalypteae</taxon>
        <taxon>Eucalyptus</taxon>
    </lineage>
</organism>
<name>A0ABD3KFK9_EUCGL</name>
<feature type="region of interest" description="Disordered" evidence="1">
    <location>
        <begin position="18"/>
        <end position="48"/>
    </location>
</feature>